<proteinExistence type="predicted"/>
<evidence type="ECO:0000313" key="3">
    <source>
        <dbReference type="Proteomes" id="UP001523230"/>
    </source>
</evidence>
<dbReference type="InterPro" id="IPR041664">
    <property type="entry name" value="AAA_16"/>
</dbReference>
<gene>
    <name evidence="2" type="ORF">DIC75_10140</name>
</gene>
<dbReference type="Gene3D" id="3.40.50.300">
    <property type="entry name" value="P-loop containing nucleotide triphosphate hydrolases"/>
    <property type="match status" value="1"/>
</dbReference>
<dbReference type="CDD" id="cd00090">
    <property type="entry name" value="HTH_ARSR"/>
    <property type="match status" value="1"/>
</dbReference>
<sequence length="552" mass="61459">MPAPGSCYRYFPAALDRETLRYLLVGREKLLEGMLEELDQASHSGTPRFFLLAGSHGAGKSHLLSLLYHRVRDDLSGRIIPVKLAEEEYSIFRASDFFLRVLEETGVDTSEIVALNDDPLIRDAAVDTLAKAAGGRRIAIFADNVHELFNQMDKSEIRALRSIFQRSDLFSVVASATSIFPGISDHDEPFYNFFRVFHLRGLELAEAKELMKRVARLDGNTAFIENFSDSEPGIEGLLHLVGGSPRLAVQVYETASRAGTDDMGAVFFRLMDEHTPYYREVFRRLPGQRRIIFDTVLSADTPITPKDIAERARLNPATVNAQLRRLEADGYVVSRPMKKRTSYEVRDRLFWLWRAMRRSAGRDRIGTFIEFLEAWHERPAVPEEFPGVMEGEPLQEPSASYTAGERADALAAIGKAQPGDPDEAAQLMQLALDLAREALLDGNETNGLSLIGEAYRHAEHLDPDTVQRITAGFLKEIVGKGQVSVIKSAVREIIASGGVVLEGFLKPVTDAVEIVEASDTRLYYTRLQPEERAVVAGIVRAITKSEDLVPGI</sequence>
<keyword evidence="3" id="KW-1185">Reference proteome</keyword>
<dbReference type="Gene3D" id="1.10.10.10">
    <property type="entry name" value="Winged helix-like DNA-binding domain superfamily/Winged helix DNA-binding domain"/>
    <property type="match status" value="1"/>
</dbReference>
<evidence type="ECO:0000259" key="1">
    <source>
        <dbReference type="PROSITE" id="PS50987"/>
    </source>
</evidence>
<dbReference type="RefSeq" id="WP_250987933.1">
    <property type="nucleotide sequence ID" value="NZ_QFDM01000003.1"/>
</dbReference>
<dbReference type="SUPFAM" id="SSF52540">
    <property type="entry name" value="P-loop containing nucleoside triphosphate hydrolases"/>
    <property type="match status" value="1"/>
</dbReference>
<accession>A0ABD4TGG4</accession>
<dbReference type="InterPro" id="IPR036388">
    <property type="entry name" value="WH-like_DNA-bd_sf"/>
</dbReference>
<dbReference type="PROSITE" id="PS50987">
    <property type="entry name" value="HTH_ARSR_2"/>
    <property type="match status" value="1"/>
</dbReference>
<protein>
    <submittedName>
        <fullName evidence="2">Transcriptional regulator</fullName>
    </submittedName>
</protein>
<evidence type="ECO:0000313" key="2">
    <source>
        <dbReference type="EMBL" id="MCM2466657.1"/>
    </source>
</evidence>
<dbReference type="AlphaFoldDB" id="A0ABD4TGG4"/>
<dbReference type="Pfam" id="PF13412">
    <property type="entry name" value="HTH_24"/>
    <property type="match status" value="1"/>
</dbReference>
<dbReference type="InterPro" id="IPR027417">
    <property type="entry name" value="P-loop_NTPase"/>
</dbReference>
<dbReference type="Pfam" id="PF13191">
    <property type="entry name" value="AAA_16"/>
    <property type="match status" value="1"/>
</dbReference>
<dbReference type="InterPro" id="IPR011991">
    <property type="entry name" value="ArsR-like_HTH"/>
</dbReference>
<dbReference type="Proteomes" id="UP001523230">
    <property type="component" value="Unassembled WGS sequence"/>
</dbReference>
<comment type="caution">
    <text evidence="2">The sequence shown here is derived from an EMBL/GenBank/DDBJ whole genome shotgun (WGS) entry which is preliminary data.</text>
</comment>
<reference evidence="2 3" key="1">
    <citation type="submission" date="2018-05" db="EMBL/GenBank/DDBJ databases">
        <title>Isolation and characterization of genus Methanoculleus species and their viruses from deep sea marine sediment offshore southwestern Taiwan.</title>
        <authorList>
            <person name="Wei W.-H."/>
            <person name="Chen W.-C."/>
            <person name="Lai M.-C."/>
            <person name="Chen S.-C."/>
        </authorList>
    </citation>
    <scope>NUCLEOTIDE SEQUENCE [LARGE SCALE GENOMIC DNA]</scope>
    <source>
        <strain evidence="2 3">CWC-02</strain>
    </source>
</reference>
<dbReference type="SUPFAM" id="SSF46785">
    <property type="entry name" value="Winged helix' DNA-binding domain"/>
    <property type="match status" value="1"/>
</dbReference>
<dbReference type="EMBL" id="QFDM01000003">
    <property type="protein sequence ID" value="MCM2466657.1"/>
    <property type="molecule type" value="Genomic_DNA"/>
</dbReference>
<dbReference type="InterPro" id="IPR036390">
    <property type="entry name" value="WH_DNA-bd_sf"/>
</dbReference>
<dbReference type="InterPro" id="IPR001845">
    <property type="entry name" value="HTH_ArsR_DNA-bd_dom"/>
</dbReference>
<organism evidence="2 3">
    <name type="scientific">Methanoculleus oceani</name>
    <dbReference type="NCBI Taxonomy" id="2184756"/>
    <lineage>
        <taxon>Archaea</taxon>
        <taxon>Methanobacteriati</taxon>
        <taxon>Methanobacteriota</taxon>
        <taxon>Stenosarchaea group</taxon>
        <taxon>Methanomicrobia</taxon>
        <taxon>Methanomicrobiales</taxon>
        <taxon>Methanomicrobiaceae</taxon>
        <taxon>Methanoculleus</taxon>
    </lineage>
</organism>
<name>A0ABD4TGG4_9EURY</name>
<feature type="domain" description="HTH arsR-type" evidence="1">
    <location>
        <begin position="270"/>
        <end position="364"/>
    </location>
</feature>